<protein>
    <submittedName>
        <fullName evidence="2">Uncharacterized protein</fullName>
    </submittedName>
</protein>
<name>A0A375I8B3_9BURK</name>
<dbReference type="AlphaFoldDB" id="A0A375I8B3"/>
<proteinExistence type="predicted"/>
<evidence type="ECO:0000256" key="1">
    <source>
        <dbReference type="SAM" id="MobiDB-lite"/>
    </source>
</evidence>
<dbReference type="EMBL" id="OOEF01000029">
    <property type="protein sequence ID" value="SPK70071.1"/>
    <property type="molecule type" value="Genomic_DNA"/>
</dbReference>
<feature type="compositionally biased region" description="Basic and acidic residues" evidence="1">
    <location>
        <begin position="39"/>
        <end position="60"/>
    </location>
</feature>
<evidence type="ECO:0000313" key="3">
    <source>
        <dbReference type="Proteomes" id="UP000255505"/>
    </source>
</evidence>
<feature type="region of interest" description="Disordered" evidence="1">
    <location>
        <begin position="32"/>
        <end position="60"/>
    </location>
</feature>
<dbReference type="Proteomes" id="UP000255505">
    <property type="component" value="Unassembled WGS sequence"/>
</dbReference>
<organism evidence="2 3">
    <name type="scientific">Cupriavidus taiwanensis</name>
    <dbReference type="NCBI Taxonomy" id="164546"/>
    <lineage>
        <taxon>Bacteria</taxon>
        <taxon>Pseudomonadati</taxon>
        <taxon>Pseudomonadota</taxon>
        <taxon>Betaproteobacteria</taxon>
        <taxon>Burkholderiales</taxon>
        <taxon>Burkholderiaceae</taxon>
        <taxon>Cupriavidus</taxon>
    </lineage>
</organism>
<reference evidence="2 3" key="1">
    <citation type="submission" date="2018-01" db="EMBL/GenBank/DDBJ databases">
        <authorList>
            <person name="Gaut B.S."/>
            <person name="Morton B.R."/>
            <person name="Clegg M.T."/>
            <person name="Duvall M.R."/>
        </authorList>
    </citation>
    <scope>NUCLEOTIDE SEQUENCE [LARGE SCALE GENOMIC DNA]</scope>
    <source>
        <strain evidence="2">Cupriavidus taiwanensis LMG 19425</strain>
    </source>
</reference>
<accession>A0A375I8B3</accession>
<sequence>MHPAWRAAPNVTVLQVVRRTSAMGRRYTSQRCVQRIPAPHRENPPYDRSYRPDARRTPGA</sequence>
<evidence type="ECO:0000313" key="2">
    <source>
        <dbReference type="EMBL" id="SPK70071.1"/>
    </source>
</evidence>
<gene>
    <name evidence="2" type="ORF">CT19425_U350041</name>
</gene>